<feature type="compositionally biased region" description="Basic and acidic residues" evidence="1">
    <location>
        <begin position="54"/>
        <end position="64"/>
    </location>
</feature>
<evidence type="ECO:0000313" key="3">
    <source>
        <dbReference type="Proteomes" id="UP001595704"/>
    </source>
</evidence>
<sequence>MSDEKPKSRRGFAAMDPAKVKAIASLGGQSVPKEKRAFSIQPELAASAGRKGGRNVDAERRSFSQDRALASSAGKIARSRRKSRRAEDETE</sequence>
<feature type="region of interest" description="Disordered" evidence="1">
    <location>
        <begin position="26"/>
        <end position="91"/>
    </location>
</feature>
<keyword evidence="3" id="KW-1185">Reference proteome</keyword>
<reference evidence="3" key="1">
    <citation type="journal article" date="2019" name="Int. J. Syst. Evol. Microbiol.">
        <title>The Global Catalogue of Microorganisms (GCM) 10K type strain sequencing project: providing services to taxonomists for standard genome sequencing and annotation.</title>
        <authorList>
            <consortium name="The Broad Institute Genomics Platform"/>
            <consortium name="The Broad Institute Genome Sequencing Center for Infectious Disease"/>
            <person name="Wu L."/>
            <person name="Ma J."/>
        </authorList>
    </citation>
    <scope>NUCLEOTIDE SEQUENCE [LARGE SCALE GENOMIC DNA]</scope>
    <source>
        <strain evidence="3">KCTC 42282</strain>
    </source>
</reference>
<name>A0ABV7UE40_9HYPH</name>
<dbReference type="Proteomes" id="UP001595704">
    <property type="component" value="Unassembled WGS sequence"/>
</dbReference>
<comment type="caution">
    <text evidence="2">The sequence shown here is derived from an EMBL/GenBank/DDBJ whole genome shotgun (WGS) entry which is preliminary data.</text>
</comment>
<evidence type="ECO:0000313" key="2">
    <source>
        <dbReference type="EMBL" id="MFC3636970.1"/>
    </source>
</evidence>
<gene>
    <name evidence="2" type="ORF">ACFONL_06160</name>
</gene>
<evidence type="ECO:0000256" key="1">
    <source>
        <dbReference type="SAM" id="MobiDB-lite"/>
    </source>
</evidence>
<dbReference type="RefSeq" id="WP_244642746.1">
    <property type="nucleotide sequence ID" value="NZ_BNCG01000002.1"/>
</dbReference>
<dbReference type="EMBL" id="JBHRYC010000026">
    <property type="protein sequence ID" value="MFC3636970.1"/>
    <property type="molecule type" value="Genomic_DNA"/>
</dbReference>
<organism evidence="2 3">
    <name type="scientific">Camelimonas fluminis</name>
    <dbReference type="NCBI Taxonomy" id="1576911"/>
    <lineage>
        <taxon>Bacteria</taxon>
        <taxon>Pseudomonadati</taxon>
        <taxon>Pseudomonadota</taxon>
        <taxon>Alphaproteobacteria</taxon>
        <taxon>Hyphomicrobiales</taxon>
        <taxon>Chelatococcaceae</taxon>
        <taxon>Camelimonas</taxon>
    </lineage>
</organism>
<proteinExistence type="predicted"/>
<dbReference type="Pfam" id="PF10685">
    <property type="entry name" value="KGG"/>
    <property type="match status" value="1"/>
</dbReference>
<protein>
    <submittedName>
        <fullName evidence="2">General stress protein</fullName>
    </submittedName>
</protein>
<accession>A0ABV7UE40</accession>
<dbReference type="InterPro" id="IPR019626">
    <property type="entry name" value="Stress-induced_KGG_rpt"/>
</dbReference>